<dbReference type="OrthoDB" id="9758243at2"/>
<dbReference type="CDD" id="cd22332">
    <property type="entry name" value="HsdR_N"/>
    <property type="match status" value="1"/>
</dbReference>
<evidence type="ECO:0000256" key="2">
    <source>
        <dbReference type="ARBA" id="ARBA00008598"/>
    </source>
</evidence>
<comment type="catalytic activity">
    <reaction evidence="1 11">
        <text>Endonucleolytic cleavage of DNA to give random double-stranded fragments with terminal 5'-phosphates, ATP is simultaneously hydrolyzed.</text>
        <dbReference type="EC" id="3.1.21.3"/>
    </reaction>
</comment>
<dbReference type="Gene3D" id="3.90.1570.50">
    <property type="match status" value="1"/>
</dbReference>
<comment type="caution">
    <text evidence="13">The sequence shown here is derived from an EMBL/GenBank/DDBJ whole genome shotgun (WGS) entry which is preliminary data.</text>
</comment>
<dbReference type="Pfam" id="PF18766">
    <property type="entry name" value="SWI2_SNF2"/>
    <property type="match status" value="1"/>
</dbReference>
<dbReference type="NCBIfam" id="TIGR00348">
    <property type="entry name" value="hsdR"/>
    <property type="match status" value="1"/>
</dbReference>
<keyword evidence="8 11" id="KW-0378">Hydrolase</keyword>
<dbReference type="Proteomes" id="UP000295281">
    <property type="component" value="Unassembled WGS sequence"/>
</dbReference>
<dbReference type="GO" id="GO:0009307">
    <property type="term" value="P:DNA restriction-modification system"/>
    <property type="evidence" value="ECO:0007669"/>
    <property type="project" value="UniProtKB-KW"/>
</dbReference>
<keyword evidence="10 11" id="KW-0238">DNA-binding</keyword>
<dbReference type="GO" id="GO:0003677">
    <property type="term" value="F:DNA binding"/>
    <property type="evidence" value="ECO:0007669"/>
    <property type="project" value="UniProtKB-KW"/>
</dbReference>
<evidence type="ECO:0000256" key="7">
    <source>
        <dbReference type="ARBA" id="ARBA00022759"/>
    </source>
</evidence>
<dbReference type="SMART" id="SM00487">
    <property type="entry name" value="DEXDc"/>
    <property type="match status" value="1"/>
</dbReference>
<dbReference type="Pfam" id="PF22679">
    <property type="entry name" value="T1R_D3-like"/>
    <property type="match status" value="1"/>
</dbReference>
<proteinExistence type="inferred from homology"/>
<dbReference type="InterPro" id="IPR014001">
    <property type="entry name" value="Helicase_ATP-bd"/>
</dbReference>
<dbReference type="InterPro" id="IPR021810">
    <property type="entry name" value="T1RH-like_C"/>
</dbReference>
<keyword evidence="7" id="KW-0255">Endonuclease</keyword>
<feature type="domain" description="Helicase ATP-binding" evidence="12">
    <location>
        <begin position="289"/>
        <end position="465"/>
    </location>
</feature>
<dbReference type="Pfam" id="PF04313">
    <property type="entry name" value="HSDR_N"/>
    <property type="match status" value="1"/>
</dbReference>
<evidence type="ECO:0000256" key="10">
    <source>
        <dbReference type="ARBA" id="ARBA00023125"/>
    </source>
</evidence>
<organism evidence="13 14">
    <name type="scientific">Actinorugispora endophytica</name>
    <dbReference type="NCBI Taxonomy" id="1605990"/>
    <lineage>
        <taxon>Bacteria</taxon>
        <taxon>Bacillati</taxon>
        <taxon>Actinomycetota</taxon>
        <taxon>Actinomycetes</taxon>
        <taxon>Streptosporangiales</taxon>
        <taxon>Nocardiopsidaceae</taxon>
        <taxon>Actinorugispora</taxon>
    </lineage>
</organism>
<dbReference type="PROSITE" id="PS51192">
    <property type="entry name" value="HELICASE_ATP_BIND_1"/>
    <property type="match status" value="1"/>
</dbReference>
<dbReference type="Gene3D" id="3.40.50.300">
    <property type="entry name" value="P-loop containing nucleotide triphosphate hydrolases"/>
    <property type="match status" value="2"/>
</dbReference>
<protein>
    <recommendedName>
        <fullName evidence="11">Type I restriction enzyme endonuclease subunit</fullName>
        <shortName evidence="11">R protein</shortName>
        <ecNumber evidence="11">3.1.21.3</ecNumber>
    </recommendedName>
</protein>
<evidence type="ECO:0000313" key="14">
    <source>
        <dbReference type="Proteomes" id="UP000295281"/>
    </source>
</evidence>
<evidence type="ECO:0000256" key="6">
    <source>
        <dbReference type="ARBA" id="ARBA00022747"/>
    </source>
</evidence>
<evidence type="ECO:0000313" key="13">
    <source>
        <dbReference type="EMBL" id="TDQ52233.1"/>
    </source>
</evidence>
<dbReference type="GO" id="GO:0009035">
    <property type="term" value="F:type I site-specific deoxyribonuclease activity"/>
    <property type="evidence" value="ECO:0007669"/>
    <property type="project" value="UniProtKB-EC"/>
</dbReference>
<keyword evidence="9 11" id="KW-0067">ATP-binding</keyword>
<dbReference type="EC" id="3.1.21.3" evidence="11"/>
<evidence type="ECO:0000256" key="1">
    <source>
        <dbReference type="ARBA" id="ARBA00000851"/>
    </source>
</evidence>
<evidence type="ECO:0000256" key="5">
    <source>
        <dbReference type="ARBA" id="ARBA00022741"/>
    </source>
</evidence>
<dbReference type="Pfam" id="PF11867">
    <property type="entry name" value="T1RH-like_C"/>
    <property type="match status" value="1"/>
</dbReference>
<name>A0A4R6V7G0_9ACTN</name>
<dbReference type="AlphaFoldDB" id="A0A4R6V7G0"/>
<dbReference type="SUPFAM" id="SSF52540">
    <property type="entry name" value="P-loop containing nucleoside triphosphate hydrolases"/>
    <property type="match status" value="2"/>
</dbReference>
<reference evidence="13 14" key="1">
    <citation type="submission" date="2019-03" db="EMBL/GenBank/DDBJ databases">
        <title>Genomic Encyclopedia of Type Strains, Phase IV (KMG-IV): sequencing the most valuable type-strain genomes for metagenomic binning, comparative biology and taxonomic classification.</title>
        <authorList>
            <person name="Goeker M."/>
        </authorList>
    </citation>
    <scope>NUCLEOTIDE SEQUENCE [LARGE SCALE GENOMIC DNA]</scope>
    <source>
        <strain evidence="13 14">DSM 46770</strain>
    </source>
</reference>
<evidence type="ECO:0000256" key="8">
    <source>
        <dbReference type="ARBA" id="ARBA00022801"/>
    </source>
</evidence>
<evidence type="ECO:0000259" key="12">
    <source>
        <dbReference type="PROSITE" id="PS51192"/>
    </source>
</evidence>
<dbReference type="EMBL" id="SNYN01000007">
    <property type="protein sequence ID" value="TDQ52233.1"/>
    <property type="molecule type" value="Genomic_DNA"/>
</dbReference>
<keyword evidence="4" id="KW-0540">Nuclease</keyword>
<dbReference type="PANTHER" id="PTHR30195">
    <property type="entry name" value="TYPE I SITE-SPECIFIC DEOXYRIBONUCLEASE PROTEIN SUBUNIT M AND R"/>
    <property type="match status" value="1"/>
</dbReference>
<keyword evidence="5 11" id="KW-0547">Nucleotide-binding</keyword>
<evidence type="ECO:0000256" key="11">
    <source>
        <dbReference type="RuleBase" id="RU364115"/>
    </source>
</evidence>
<sequence>MTGDNGKMTESTWEHLAMDELAELAWEVRPGKDIAPGSEYREDWDDLVLHGELRAAIERLNPELPPTAVAEALQIAIDPASREAYPENKQAHAHLTSGVRITYTDDFGAERTPTVRLVDFTDPEANTYLAANQVTVRDSDGRHRRFDVVLYVNGLPLAVVELKSAADENATVKDAHAQLQTYVAEFPTAFRYNVLCLVSDGITAKYGTVFTPYEHFAPWNVDEDGQRVDTNAPDYDGADALSLALHGLFTQERLLSLTVNFVNFTPTGKRIAKPHQFHAVREAVKAIVEASRTDGRAGVVWHTQGAGKSEEMVQTSALVSRHPALNNPTIVVITDRNDLDDQLYDTFQDSRPLLGQTPLQVTTREGLRTELTNRRTGGIVFTTLQKFGLSKEEKAAGVSHPLLSDRRNILVVVDEAHRSHYDSLDGYARHLRDALPHATLIAFTGTPISRADADTRAVFGDYIDVYDLKRAVDDDATVRVYHEPRVIDVSLPPGIDPDTIDEQANTLTEEMDDAERRRALQYAATMNTVYGAPDRIATLADDLIAHWEQRRELMKPQIGGPGKAMVVCATRQICVRLYDALAERRPEWASGEVDKGVMKIVFHGDRTDPEHLRAHALRKSQQKTVQARAKNPEDELELLIVHSMLLTGYDAPPVHTIYMDRPMQGANLMQALARVNRRFRGKQDGLLVGYAPLTDKLNKALKEYSSSDQQDKTLGADIDRAITEVRNELGTIKGLLAGTRWRELLADTAHPDPRRRALRLTSNYLRDFKTPGNKVEPGAKPLSTRFKESAARLDRFYRICSMSREIVERCADLDDWRRDIAFFAEVRAWMVKLDAADREAKGQPLTAEVRLYLEQLAASVVDADDITDLYAEAGIGRLDITRLNETQLRKLENSETPHLVAEALRRMIQQKMREVTKHNVVRHESFAQRMDELMKRYMLDQLTSAQVIAELAAMAREVSEEARRGERFDPPLSHAELAFYDAVAYRDMAELVAGGDDTLAKIARALVSDIRKNLSVDWLSREPVRAKLRTRIRRVLAKFDYPPEAEREAVDLVIRQMETFANQWAPRAE</sequence>
<accession>A0A4R6V7G0</accession>
<dbReference type="InterPro" id="IPR007409">
    <property type="entry name" value="Restrct_endonuc_type1_HsdR_N"/>
</dbReference>
<dbReference type="InterPro" id="IPR055180">
    <property type="entry name" value="HsdR_RecA-like_helicase_dom_2"/>
</dbReference>
<dbReference type="GO" id="GO:0005524">
    <property type="term" value="F:ATP binding"/>
    <property type="evidence" value="ECO:0007669"/>
    <property type="project" value="UniProtKB-KW"/>
</dbReference>
<dbReference type="InterPro" id="IPR051268">
    <property type="entry name" value="Type-I_R_enzyme_R_subunit"/>
</dbReference>
<comment type="subunit">
    <text evidence="3 11">The type I restriction/modification system is composed of three polypeptides R, M and S.</text>
</comment>
<gene>
    <name evidence="13" type="ORF">EV190_10765</name>
</gene>
<evidence type="ECO:0000256" key="4">
    <source>
        <dbReference type="ARBA" id="ARBA00022722"/>
    </source>
</evidence>
<dbReference type="RefSeq" id="WP_133741582.1">
    <property type="nucleotide sequence ID" value="NZ_SNYN01000007.1"/>
</dbReference>
<keyword evidence="14" id="KW-1185">Reference proteome</keyword>
<dbReference type="InterPro" id="IPR040980">
    <property type="entry name" value="SWI2_SNF2"/>
</dbReference>
<comment type="function">
    <text evidence="11">Subunit R is required for both nuclease and ATPase activities, but not for modification.</text>
</comment>
<dbReference type="InterPro" id="IPR004473">
    <property type="entry name" value="Restrct_endonuc_typeI_HsdR"/>
</dbReference>
<keyword evidence="6 11" id="KW-0680">Restriction system</keyword>
<comment type="similarity">
    <text evidence="2 11">Belongs to the HsdR family.</text>
</comment>
<evidence type="ECO:0000256" key="9">
    <source>
        <dbReference type="ARBA" id="ARBA00022840"/>
    </source>
</evidence>
<dbReference type="InterPro" id="IPR027417">
    <property type="entry name" value="P-loop_NTPase"/>
</dbReference>
<evidence type="ECO:0000256" key="3">
    <source>
        <dbReference type="ARBA" id="ARBA00011296"/>
    </source>
</evidence>
<dbReference type="PANTHER" id="PTHR30195:SF15">
    <property type="entry name" value="TYPE I RESTRICTION ENZYME HINDI ENDONUCLEASE SUBUNIT"/>
    <property type="match status" value="1"/>
</dbReference>